<evidence type="ECO:0008006" key="4">
    <source>
        <dbReference type="Google" id="ProtNLM"/>
    </source>
</evidence>
<keyword evidence="3" id="KW-1185">Reference proteome</keyword>
<proteinExistence type="predicted"/>
<gene>
    <name evidence="2" type="ORF">ThimaDRAFT_2734</name>
</gene>
<dbReference type="OrthoDB" id="9757917at2"/>
<evidence type="ECO:0000313" key="3">
    <source>
        <dbReference type="Proteomes" id="UP000005459"/>
    </source>
</evidence>
<sequence>MTLPTIFDICTPRQDVLKGTISESDFAADLAQVLRGDAPEEYLDPVKFFANTHPTRGLKDLLRNVCLRLAGSPDQVASIFRLDTNYGGGKTHALIALTHAIKGMTGVPNTAEFLDPGILPTTKVRIAAFDGENADPLNGRPLESDLRAYTPWGEIAYALAGRDGYERLRRSDEQGGAPGAATIQELFGGEPTLILMDELSVYLRKLKVRDREAAGGQLTAFLTALFKAVESSPNAAVVYTLAIGKGGKATDAYSDENQFIADKMEEAESVSARKAALLDPTEEDETVKILRRRLFDRIDDAAATAVIESYRQLWEQHRDNLPPVGGRDARLEAFASGYPLHPELIDTLREKMSTLGNFQRVRGMLRLLARTVGRLWEQRPADVYAIHLHHLDPGFEPIRQEIVTRLGQRQFVPAIKSDVAAVDGDQSALAQQLDADHYKGLAPYGSYVGRAILFHTMAFNENLKGATPEELRWSILSPGTDLSFIDDARRRFVQGSAYLDDRPNVPLRFLAEANLTQILRRQEQHADPGEARAQLNDRIKSIFGGTVFNLYPFPGGPYEVPDDAGDGKPTLVLMGFDAVEVASDNVAVPELVGRIYAQKDASGGLRLNRNNLVFLLADQARKEEMRHKMVRRLALNELRRPERLNELPDHQQDRIKEWYQRSEHDLALAIQQCYRHVLYASKHRIEGAELDLAHSAIDTQSASDKPGQGQKQVVEVLRANNKLRLPEDEPDSPTYIRDRTPLKKGTITTAALRAEFRRDPGLPILVGDDCFVKGIRRGIEGGEFVYQSGDLIHAKGDPWANIHIDEQSFVHTAAYAQESGIWPKVSEAPPGSGPVGGSGGGTGNNGGTGTASGGSTGSGGSEGTAGGKDPGAGTSGGGTTGTGTGSTGKTTEPSNTLTEEGVLKEALTTLWERARARKFTRIRTLELRLFDATDAFRLLGLVAAVQGATKQVVITGSYETAEGGMLEIEFTGPPADAQPVKDFLDPQLRAAKEKDLSARFDIHFDDTGLSLAGDIPEKLAERLTRFGTGAAYVAITAEGSA</sequence>
<reference evidence="2 3" key="1">
    <citation type="submission" date="2011-06" db="EMBL/GenBank/DDBJ databases">
        <title>The draft genome of Thiocapsa marina 5811.</title>
        <authorList>
            <consortium name="US DOE Joint Genome Institute (JGI-PGF)"/>
            <person name="Lucas S."/>
            <person name="Han J."/>
            <person name="Cheng J.-F."/>
            <person name="Goodwin L."/>
            <person name="Pitluck S."/>
            <person name="Peters L."/>
            <person name="Land M.L."/>
            <person name="Hauser L."/>
            <person name="Vogl K."/>
            <person name="Liu Z."/>
            <person name="Imhoff J."/>
            <person name="Thiel V."/>
            <person name="Frigaard N.-U."/>
            <person name="Bryant D."/>
            <person name="Woyke T.J."/>
        </authorList>
    </citation>
    <scope>NUCLEOTIDE SEQUENCE [LARGE SCALE GENOMIC DNA]</scope>
    <source>
        <strain evidence="2 3">5811</strain>
    </source>
</reference>
<dbReference type="RefSeq" id="WP_007193607.1">
    <property type="nucleotide sequence ID" value="NZ_AFWV01000008.1"/>
</dbReference>
<dbReference type="STRING" id="768671.ThimaDRAFT_2734"/>
<name>F9UCT2_9GAMM</name>
<dbReference type="PATRIC" id="fig|768671.3.peg.2891"/>
<feature type="compositionally biased region" description="Gly residues" evidence="1">
    <location>
        <begin position="833"/>
        <end position="886"/>
    </location>
</feature>
<organism evidence="2 3">
    <name type="scientific">Thiocapsa marina 5811</name>
    <dbReference type="NCBI Taxonomy" id="768671"/>
    <lineage>
        <taxon>Bacteria</taxon>
        <taxon>Pseudomonadati</taxon>
        <taxon>Pseudomonadota</taxon>
        <taxon>Gammaproteobacteria</taxon>
        <taxon>Chromatiales</taxon>
        <taxon>Chromatiaceae</taxon>
        <taxon>Thiocapsa</taxon>
    </lineage>
</organism>
<protein>
    <recommendedName>
        <fullName evidence="4">ATPase (AAA+ superfamily)-like protein</fullName>
    </recommendedName>
</protein>
<dbReference type="InterPro" id="IPR007555">
    <property type="entry name" value="DUF499"/>
</dbReference>
<feature type="region of interest" description="Disordered" evidence="1">
    <location>
        <begin position="823"/>
        <end position="900"/>
    </location>
</feature>
<dbReference type="eggNOG" id="COG1483">
    <property type="taxonomic scope" value="Bacteria"/>
</dbReference>
<accession>F9UCT2</accession>
<evidence type="ECO:0000256" key="1">
    <source>
        <dbReference type="SAM" id="MobiDB-lite"/>
    </source>
</evidence>
<dbReference type="EMBL" id="AFWV01000008">
    <property type="protein sequence ID" value="EGV18195.1"/>
    <property type="molecule type" value="Genomic_DNA"/>
</dbReference>
<dbReference type="Proteomes" id="UP000005459">
    <property type="component" value="Unassembled WGS sequence"/>
</dbReference>
<dbReference type="AlphaFoldDB" id="F9UCT2"/>
<dbReference type="Pfam" id="PF04465">
    <property type="entry name" value="DUF499"/>
    <property type="match status" value="1"/>
</dbReference>
<evidence type="ECO:0000313" key="2">
    <source>
        <dbReference type="EMBL" id="EGV18195.1"/>
    </source>
</evidence>